<evidence type="ECO:0000313" key="3">
    <source>
        <dbReference type="Proteomes" id="UP000182829"/>
    </source>
</evidence>
<dbReference type="GeneID" id="14208265"/>
<dbReference type="Gene3D" id="3.40.50.12370">
    <property type="match status" value="1"/>
</dbReference>
<sequence length="231" mass="24991">MTRILVPLAILEGETVSAGLADLLEPMDVTVLGYHVLPEQTPPDQARLQYEDRATAALEDLATEFGAADGTADYRLVFTHDEEQTFDRVATETRSDVYAIPGATGPIDRLLVALTGDVAVERIVSFVTDLVGDRDIGVTLFLATDDERSGEQLLEATAVKLFDERLHVRTDLAVDEPPLEALVDAAADHDAIVMGERAPSLRTLVFGDEAERVAAESVGPVLVVRHLESDD</sequence>
<dbReference type="Proteomes" id="UP000182829">
    <property type="component" value="Unassembled WGS sequence"/>
</dbReference>
<dbReference type="InterPro" id="IPR006015">
    <property type="entry name" value="Universal_stress_UspA"/>
</dbReference>
<dbReference type="AlphaFoldDB" id="A0A1I3P8M5"/>
<dbReference type="PRINTS" id="PR01438">
    <property type="entry name" value="UNVRSLSTRESS"/>
</dbReference>
<evidence type="ECO:0000313" key="2">
    <source>
        <dbReference type="EMBL" id="SFJ17908.1"/>
    </source>
</evidence>
<dbReference type="OMA" id="QARMQFE"/>
<feature type="domain" description="UspA" evidence="1">
    <location>
        <begin position="151"/>
        <end position="225"/>
    </location>
</feature>
<dbReference type="SUPFAM" id="SSF52402">
    <property type="entry name" value="Adenine nucleotide alpha hydrolases-like"/>
    <property type="match status" value="1"/>
</dbReference>
<dbReference type="EMBL" id="FORO01000016">
    <property type="protein sequence ID" value="SFJ17908.1"/>
    <property type="molecule type" value="Genomic_DNA"/>
</dbReference>
<gene>
    <name evidence="2" type="ORF">SAMN05443661_11673</name>
</gene>
<dbReference type="InterPro" id="IPR006016">
    <property type="entry name" value="UspA"/>
</dbReference>
<name>A0A1I3P8M5_9EURY</name>
<dbReference type="RefSeq" id="WP_005579523.1">
    <property type="nucleotide sequence ID" value="NZ_FORO01000016.1"/>
</dbReference>
<dbReference type="Pfam" id="PF00582">
    <property type="entry name" value="Usp"/>
    <property type="match status" value="1"/>
</dbReference>
<evidence type="ECO:0000259" key="1">
    <source>
        <dbReference type="Pfam" id="PF00582"/>
    </source>
</evidence>
<accession>A0A1I3P8M5</accession>
<organism evidence="2 3">
    <name type="scientific">Natronobacterium gregoryi</name>
    <dbReference type="NCBI Taxonomy" id="44930"/>
    <lineage>
        <taxon>Archaea</taxon>
        <taxon>Methanobacteriati</taxon>
        <taxon>Methanobacteriota</taxon>
        <taxon>Stenosarchaea group</taxon>
        <taxon>Halobacteria</taxon>
        <taxon>Halobacteriales</taxon>
        <taxon>Natrialbaceae</taxon>
        <taxon>Natronobacterium</taxon>
    </lineage>
</organism>
<proteinExistence type="predicted"/>
<dbReference type="OrthoDB" id="157328at2157"/>
<protein>
    <submittedName>
        <fullName evidence="2">Nucleotide-binding universal stress protein, UspA family</fullName>
    </submittedName>
</protein>
<reference evidence="2 3" key="1">
    <citation type="submission" date="2016-10" db="EMBL/GenBank/DDBJ databases">
        <authorList>
            <person name="de Groot N.N."/>
        </authorList>
    </citation>
    <scope>NUCLEOTIDE SEQUENCE [LARGE SCALE GENOMIC DNA]</scope>
    <source>
        <strain evidence="2 3">SP2</strain>
    </source>
</reference>